<evidence type="ECO:0000256" key="1">
    <source>
        <dbReference type="SAM" id="MobiDB-lite"/>
    </source>
</evidence>
<reference evidence="2" key="1">
    <citation type="submission" date="2018-06" db="EMBL/GenBank/DDBJ databases">
        <authorList>
            <person name="Zhirakovskaya E."/>
        </authorList>
    </citation>
    <scope>NUCLEOTIDE SEQUENCE</scope>
</reference>
<evidence type="ECO:0000313" key="2">
    <source>
        <dbReference type="EMBL" id="VAW76443.1"/>
    </source>
</evidence>
<feature type="compositionally biased region" description="Basic residues" evidence="1">
    <location>
        <begin position="165"/>
        <end position="175"/>
    </location>
</feature>
<accession>A0A3B0YJZ3</accession>
<feature type="region of interest" description="Disordered" evidence="1">
    <location>
        <begin position="135"/>
        <end position="184"/>
    </location>
</feature>
<dbReference type="EMBL" id="UOFK01000096">
    <property type="protein sequence ID" value="VAW76443.1"/>
    <property type="molecule type" value="Genomic_DNA"/>
</dbReference>
<dbReference type="AlphaFoldDB" id="A0A3B0YJZ3"/>
<name>A0A3B0YJZ3_9ZZZZ</name>
<protein>
    <submittedName>
        <fullName evidence="2">Uncharacterized protein</fullName>
    </submittedName>
</protein>
<feature type="compositionally biased region" description="Low complexity" evidence="1">
    <location>
        <begin position="146"/>
        <end position="164"/>
    </location>
</feature>
<sequence length="184" mass="19923">MKQLLASLVIIGTFGGVQAGNMIVSLEDIVLLSQRDVSDETILVLLQNREIGFTLGAKDVDSLLEAGVSEEVIRYLLQKTASAPLPTYAPVTYVVPYPSYYYRPYYSGTSLYRHHYYGVGHHRWTHAPASLHFAHTGGGHSRGLGHRSSSIGHRSIGHRSSGGHSRSHSFGHRGGHSGGHGGGH</sequence>
<proteinExistence type="predicted"/>
<organism evidence="2">
    <name type="scientific">hydrothermal vent metagenome</name>
    <dbReference type="NCBI Taxonomy" id="652676"/>
    <lineage>
        <taxon>unclassified sequences</taxon>
        <taxon>metagenomes</taxon>
        <taxon>ecological metagenomes</taxon>
    </lineage>
</organism>
<gene>
    <name evidence="2" type="ORF">MNBD_GAMMA13-1023</name>
</gene>